<protein>
    <submittedName>
        <fullName evidence="2">Uncharacterized protein</fullName>
    </submittedName>
</protein>
<dbReference type="PANTHER" id="PTHR36719:SF1">
    <property type="entry name" value="PROTEIN CHLORORESPIRATORY REDUCTION 41, CHLOROPLASTIC"/>
    <property type="match status" value="1"/>
</dbReference>
<dbReference type="InterPro" id="IPR053351">
    <property type="entry name" value="Chloroplast_NDH_Assembly"/>
</dbReference>
<organism evidence="2 3">
    <name type="scientific">Colocasia esculenta</name>
    <name type="common">Wild taro</name>
    <name type="synonym">Arum esculentum</name>
    <dbReference type="NCBI Taxonomy" id="4460"/>
    <lineage>
        <taxon>Eukaryota</taxon>
        <taxon>Viridiplantae</taxon>
        <taxon>Streptophyta</taxon>
        <taxon>Embryophyta</taxon>
        <taxon>Tracheophyta</taxon>
        <taxon>Spermatophyta</taxon>
        <taxon>Magnoliopsida</taxon>
        <taxon>Liliopsida</taxon>
        <taxon>Araceae</taxon>
        <taxon>Aroideae</taxon>
        <taxon>Colocasieae</taxon>
        <taxon>Colocasia</taxon>
    </lineage>
</organism>
<dbReference type="OrthoDB" id="2019407at2759"/>
<dbReference type="EMBL" id="NMUH01001051">
    <property type="protein sequence ID" value="MQL88370.1"/>
    <property type="molecule type" value="Genomic_DNA"/>
</dbReference>
<keyword evidence="3" id="KW-1185">Reference proteome</keyword>
<comment type="caution">
    <text evidence="2">The sequence shown here is derived from an EMBL/GenBank/DDBJ whole genome shotgun (WGS) entry which is preliminary data.</text>
</comment>
<accession>A0A843V3J4</accession>
<evidence type="ECO:0000256" key="1">
    <source>
        <dbReference type="SAM" id="MobiDB-lite"/>
    </source>
</evidence>
<dbReference type="Proteomes" id="UP000652761">
    <property type="component" value="Unassembled WGS sequence"/>
</dbReference>
<dbReference type="PANTHER" id="PTHR36719">
    <property type="entry name" value="OS01G0676200 PROTEIN"/>
    <property type="match status" value="1"/>
</dbReference>
<feature type="compositionally biased region" description="Gly residues" evidence="1">
    <location>
        <begin position="1"/>
        <end position="10"/>
    </location>
</feature>
<feature type="region of interest" description="Disordered" evidence="1">
    <location>
        <begin position="1"/>
        <end position="21"/>
    </location>
</feature>
<gene>
    <name evidence="2" type="ORF">Taro_020935</name>
</gene>
<feature type="compositionally biased region" description="Pro residues" evidence="1">
    <location>
        <begin position="184"/>
        <end position="201"/>
    </location>
</feature>
<sequence length="390" mass="42666">MGQMGHGGNPVGSQDPTGLHLDPPLPTRALNYIRQVSLDLASNTSSFSASSFSVDGNLLPALNHHDELLDVILEQGALPLRRLLRGRPRPQRLGPLLQLDCLLLQRLQRRDVFRDLVLYLTQLLLVEGLHGAVLPFHEHGEALEVVLQDIVTLNEDKEGQRSSKAARSAIISPPKPYSNSPAISSPPPASSSRPPPPPSPSSPVAAVPSPESLGFFVGAITGALIGLANESGLFRGAGIGAISGAVFSIDVVESSLRIWSSPDDSYERRSGILRERRPGTALERPKPPNFQIGWKRTKDINNEKPKGWVIADFLDKLESLMGRRQYGSVELLAKVGGMWRSGRGRQGHRPLVFLLFLRRQRRPKSRRATLTLRACSSPPPSRPAFFFPHP</sequence>
<dbReference type="AlphaFoldDB" id="A0A843V3J4"/>
<reference evidence="2" key="1">
    <citation type="submission" date="2017-07" db="EMBL/GenBank/DDBJ databases">
        <title>Taro Niue Genome Assembly and Annotation.</title>
        <authorList>
            <person name="Atibalentja N."/>
            <person name="Keating K."/>
            <person name="Fields C.J."/>
        </authorList>
    </citation>
    <scope>NUCLEOTIDE SEQUENCE</scope>
    <source>
        <strain evidence="2">Niue_2</strain>
        <tissue evidence="2">Leaf</tissue>
    </source>
</reference>
<proteinExistence type="predicted"/>
<feature type="compositionally biased region" description="Low complexity" evidence="1">
    <location>
        <begin position="162"/>
        <end position="183"/>
    </location>
</feature>
<feature type="region of interest" description="Disordered" evidence="1">
    <location>
        <begin position="157"/>
        <end position="206"/>
    </location>
</feature>
<evidence type="ECO:0000313" key="2">
    <source>
        <dbReference type="EMBL" id="MQL88370.1"/>
    </source>
</evidence>
<name>A0A843V3J4_COLES</name>
<evidence type="ECO:0000313" key="3">
    <source>
        <dbReference type="Proteomes" id="UP000652761"/>
    </source>
</evidence>